<proteinExistence type="predicted"/>
<keyword evidence="2" id="KW-1185">Reference proteome</keyword>
<protein>
    <submittedName>
        <fullName evidence="1">Uncharacterized protein</fullName>
    </submittedName>
</protein>
<dbReference type="EMBL" id="FXTU01000003">
    <property type="protein sequence ID" value="SMP21248.1"/>
    <property type="molecule type" value="Genomic_DNA"/>
</dbReference>
<sequence>MNGCDHVTDIDAFIAGLKPALIVTKTHPEIFWLKRYPHVELPKAIVFFRSIAMCREFSAKINGVDIPSREYHYQLGLVSGFPPIAVEFFCDFCEDNSLEVQGAMFEYAGRYFFGRYNDAKAIAAWLWSQVPISPSEVKIDYHGRKLSMYPPNDTRA</sequence>
<dbReference type="AlphaFoldDB" id="A0AA46AFU5"/>
<evidence type="ECO:0000313" key="1">
    <source>
        <dbReference type="EMBL" id="SMP21248.1"/>
    </source>
</evidence>
<name>A0AA46AFU5_9BACL</name>
<dbReference type="Proteomes" id="UP001157946">
    <property type="component" value="Unassembled WGS sequence"/>
</dbReference>
<comment type="caution">
    <text evidence="1">The sequence shown here is derived from an EMBL/GenBank/DDBJ whole genome shotgun (WGS) entry which is preliminary data.</text>
</comment>
<gene>
    <name evidence="1" type="ORF">SAMN06265361_103497</name>
</gene>
<reference evidence="1" key="1">
    <citation type="submission" date="2017-05" db="EMBL/GenBank/DDBJ databases">
        <authorList>
            <person name="Varghese N."/>
            <person name="Submissions S."/>
        </authorList>
    </citation>
    <scope>NUCLEOTIDE SEQUENCE</scope>
    <source>
        <strain evidence="1">DSM 45262</strain>
    </source>
</reference>
<accession>A0AA46AFU5</accession>
<evidence type="ECO:0000313" key="2">
    <source>
        <dbReference type="Proteomes" id="UP001157946"/>
    </source>
</evidence>
<organism evidence="1 2">
    <name type="scientific">Laceyella tengchongensis</name>
    <dbReference type="NCBI Taxonomy" id="574699"/>
    <lineage>
        <taxon>Bacteria</taxon>
        <taxon>Bacillati</taxon>
        <taxon>Bacillota</taxon>
        <taxon>Bacilli</taxon>
        <taxon>Bacillales</taxon>
        <taxon>Thermoactinomycetaceae</taxon>
        <taxon>Laceyella</taxon>
    </lineage>
</organism>